<gene>
    <name evidence="2" type="ORF">NIDE2634</name>
</gene>
<dbReference type="STRING" id="330214.NIDE2634"/>
<dbReference type="KEGG" id="nde:NIDE2634"/>
<dbReference type="AlphaFoldDB" id="D8PGF3"/>
<proteinExistence type="predicted"/>
<reference evidence="2 3" key="1">
    <citation type="journal article" date="2010" name="Proc. Natl. Acad. Sci. U.S.A.">
        <title>A Nitrospira metagenome illuminates the physiology and evolution of globally important nitrite-oxidizing bacteria.</title>
        <authorList>
            <person name="Lucker S."/>
            <person name="Wagner M."/>
            <person name="Maixner F."/>
            <person name="Pelletier E."/>
            <person name="Koch H."/>
            <person name="Vacherie B."/>
            <person name="Rattei T."/>
            <person name="Sinninghe Damste J."/>
            <person name="Spieck E."/>
            <person name="Le Paslier D."/>
            <person name="Daims H."/>
        </authorList>
    </citation>
    <scope>NUCLEOTIDE SEQUENCE [LARGE SCALE GENOMIC DNA]</scope>
</reference>
<evidence type="ECO:0000313" key="3">
    <source>
        <dbReference type="Proteomes" id="UP000001660"/>
    </source>
</evidence>
<dbReference type="Proteomes" id="UP000001660">
    <property type="component" value="Chromosome"/>
</dbReference>
<evidence type="ECO:0000259" key="1">
    <source>
        <dbReference type="Pfam" id="PF25583"/>
    </source>
</evidence>
<accession>D8PGF3</accession>
<dbReference type="EMBL" id="FP929003">
    <property type="protein sequence ID" value="CBK42340.1"/>
    <property type="molecule type" value="Genomic_DNA"/>
</dbReference>
<sequence length="31" mass="3388">MLSFGSGVKVLKPDSLREAVREEAQRIAAQT</sequence>
<evidence type="ECO:0000313" key="2">
    <source>
        <dbReference type="EMBL" id="CBK42340.1"/>
    </source>
</evidence>
<dbReference type="Pfam" id="PF25583">
    <property type="entry name" value="WCX"/>
    <property type="match status" value="1"/>
</dbReference>
<keyword evidence="3" id="KW-1185">Reference proteome</keyword>
<name>D8PGF3_9BACT</name>
<organism evidence="2 3">
    <name type="scientific">Nitrospira defluvii</name>
    <dbReference type="NCBI Taxonomy" id="330214"/>
    <lineage>
        <taxon>Bacteria</taxon>
        <taxon>Pseudomonadati</taxon>
        <taxon>Nitrospirota</taxon>
        <taxon>Nitrospiria</taxon>
        <taxon>Nitrospirales</taxon>
        <taxon>Nitrospiraceae</taxon>
        <taxon>Nitrospira</taxon>
    </lineage>
</organism>
<protein>
    <recommendedName>
        <fullName evidence="1">WCX domain-containing protein</fullName>
    </recommendedName>
</protein>
<dbReference type="InterPro" id="IPR057727">
    <property type="entry name" value="WCX_dom"/>
</dbReference>
<dbReference type="HOGENOM" id="CLU_3395684_0_0_0"/>
<feature type="domain" description="WCX" evidence="1">
    <location>
        <begin position="2"/>
        <end position="28"/>
    </location>
</feature>